<dbReference type="Proteomes" id="UP000287853">
    <property type="component" value="Unassembled WGS sequence"/>
</dbReference>
<gene>
    <name evidence="2" type="ORF">H206_01002</name>
</gene>
<keyword evidence="1" id="KW-0812">Transmembrane</keyword>
<name>A0A3S3UAF9_9BACT</name>
<comment type="caution">
    <text evidence="2">The sequence shown here is derived from an EMBL/GenBank/DDBJ whole genome shotgun (WGS) entry which is preliminary data.</text>
</comment>
<proteinExistence type="predicted"/>
<sequence length="262" mass="30287">MLCYLCGKEIESDKEISRDHAIPRLFIERSQPKVKGFDYAGTINTHISCNNNFGPEDYCRKAMKIISNLNNSNSVTFSPGKKNDLPLLYLNQKNFNDFSRNDLNYFKIIDARKKSYEEIKGYHFTEKDKPTIINDILFTALAVIAKSAAALLLKKEYLKKVPSCWRISSFPHAGETKNLSFDRILGKAKPFDKDVKVYIEYLGGEVYFVLFAAHSVMVYLFFHSADNDKNLKEISSKFPNEPHYYFEGTCINELITHQWKML</sequence>
<dbReference type="AlphaFoldDB" id="A0A3S3UAF9"/>
<dbReference type="EMBL" id="MTKO01000034">
    <property type="protein sequence ID" value="RWX47385.1"/>
    <property type="molecule type" value="Genomic_DNA"/>
</dbReference>
<evidence type="ECO:0000313" key="3">
    <source>
        <dbReference type="Proteomes" id="UP000287853"/>
    </source>
</evidence>
<keyword evidence="3" id="KW-1185">Reference proteome</keyword>
<feature type="transmembrane region" description="Helical" evidence="1">
    <location>
        <begin position="206"/>
        <end position="222"/>
    </location>
</feature>
<reference evidence="2 3" key="1">
    <citation type="submission" date="2017-01" db="EMBL/GenBank/DDBJ databases">
        <title>The cable genome- insights into the physiology and evolution of filamentous bacteria capable of sulfide oxidation via long distance electron transfer.</title>
        <authorList>
            <person name="Schreiber L."/>
            <person name="Bjerg J.T."/>
            <person name="Boggild A."/>
            <person name="Van De Vossenberg J."/>
            <person name="Meysman F."/>
            <person name="Nielsen L.P."/>
            <person name="Schramm A."/>
            <person name="Kjeldsen K.U."/>
        </authorList>
    </citation>
    <scope>NUCLEOTIDE SEQUENCE [LARGE SCALE GENOMIC DNA]</scope>
    <source>
        <strain evidence="2">MCF</strain>
    </source>
</reference>
<keyword evidence="1" id="KW-1133">Transmembrane helix</keyword>
<protein>
    <submittedName>
        <fullName evidence="2">Uncharacterized protein</fullName>
    </submittedName>
</protein>
<evidence type="ECO:0000313" key="2">
    <source>
        <dbReference type="EMBL" id="RWX47385.1"/>
    </source>
</evidence>
<evidence type="ECO:0000256" key="1">
    <source>
        <dbReference type="SAM" id="Phobius"/>
    </source>
</evidence>
<accession>A0A3S3UAF9</accession>
<organism evidence="2 3">
    <name type="scientific">Candidatus Electrothrix aarhusensis</name>
    <dbReference type="NCBI Taxonomy" id="1859131"/>
    <lineage>
        <taxon>Bacteria</taxon>
        <taxon>Pseudomonadati</taxon>
        <taxon>Thermodesulfobacteriota</taxon>
        <taxon>Desulfobulbia</taxon>
        <taxon>Desulfobulbales</taxon>
        <taxon>Desulfobulbaceae</taxon>
        <taxon>Candidatus Electrothrix</taxon>
    </lineage>
</organism>
<feature type="transmembrane region" description="Helical" evidence="1">
    <location>
        <begin position="132"/>
        <end position="153"/>
    </location>
</feature>
<keyword evidence="1" id="KW-0472">Membrane</keyword>